<feature type="transmembrane region" description="Helical" evidence="1">
    <location>
        <begin position="35"/>
        <end position="51"/>
    </location>
</feature>
<comment type="caution">
    <text evidence="3">The sequence shown here is derived from an EMBL/GenBank/DDBJ whole genome shotgun (WGS) entry which is preliminary data.</text>
</comment>
<feature type="transmembrane region" description="Helical" evidence="1">
    <location>
        <begin position="156"/>
        <end position="174"/>
    </location>
</feature>
<dbReference type="EMBL" id="ADLN01000009">
    <property type="protein sequence ID" value="EHI61066.1"/>
    <property type="molecule type" value="Genomic_DNA"/>
</dbReference>
<evidence type="ECO:0000259" key="2">
    <source>
        <dbReference type="Pfam" id="PF14501"/>
    </source>
</evidence>
<evidence type="ECO:0000256" key="1">
    <source>
        <dbReference type="SAM" id="Phobius"/>
    </source>
</evidence>
<dbReference type="InterPro" id="IPR032834">
    <property type="entry name" value="NatK-like_C"/>
</dbReference>
<name>G5IBU8_9FIRM</name>
<feature type="transmembrane region" description="Helical" evidence="1">
    <location>
        <begin position="84"/>
        <end position="108"/>
    </location>
</feature>
<feature type="domain" description="Sensor histidine kinase NatK-like C-terminal" evidence="2">
    <location>
        <begin position="331"/>
        <end position="431"/>
    </location>
</feature>
<dbReference type="Proteomes" id="UP000005384">
    <property type="component" value="Unassembled WGS sequence"/>
</dbReference>
<dbReference type="PATRIC" id="fig|742737.3.peg.1136"/>
<dbReference type="RefSeq" id="WP_006779117.1">
    <property type="nucleotide sequence ID" value="NZ_CP040506.1"/>
</dbReference>
<proteinExistence type="predicted"/>
<accession>G5IBU8</accession>
<feature type="transmembrane region" description="Helical" evidence="1">
    <location>
        <begin position="6"/>
        <end position="23"/>
    </location>
</feature>
<dbReference type="PANTHER" id="PTHR40448">
    <property type="entry name" value="TWO-COMPONENT SENSOR HISTIDINE KINASE"/>
    <property type="match status" value="1"/>
</dbReference>
<feature type="transmembrane region" description="Helical" evidence="1">
    <location>
        <begin position="57"/>
        <end position="77"/>
    </location>
</feature>
<evidence type="ECO:0000313" key="3">
    <source>
        <dbReference type="EMBL" id="EHI61066.1"/>
    </source>
</evidence>
<dbReference type="CDD" id="cd16935">
    <property type="entry name" value="HATPase_AgrC-ComD-like"/>
    <property type="match status" value="1"/>
</dbReference>
<organism evidence="3 4">
    <name type="scientific">Hungatella hathewayi WAL-18680</name>
    <dbReference type="NCBI Taxonomy" id="742737"/>
    <lineage>
        <taxon>Bacteria</taxon>
        <taxon>Bacillati</taxon>
        <taxon>Bacillota</taxon>
        <taxon>Clostridia</taxon>
        <taxon>Lachnospirales</taxon>
        <taxon>Lachnospiraceae</taxon>
        <taxon>Hungatella</taxon>
    </lineage>
</organism>
<feature type="transmembrane region" description="Helical" evidence="1">
    <location>
        <begin position="123"/>
        <end position="144"/>
    </location>
</feature>
<keyword evidence="1" id="KW-0472">Membrane</keyword>
<dbReference type="Pfam" id="PF14501">
    <property type="entry name" value="HATPase_c_5"/>
    <property type="match status" value="1"/>
</dbReference>
<keyword evidence="1" id="KW-0812">Transmembrane</keyword>
<dbReference type="SUPFAM" id="SSF55874">
    <property type="entry name" value="ATPase domain of HSP90 chaperone/DNA topoisomerase II/histidine kinase"/>
    <property type="match status" value="1"/>
</dbReference>
<feature type="transmembrane region" description="Helical" evidence="1">
    <location>
        <begin position="186"/>
        <end position="209"/>
    </location>
</feature>
<keyword evidence="1" id="KW-1133">Transmembrane helix</keyword>
<dbReference type="InterPro" id="IPR036890">
    <property type="entry name" value="HATPase_C_sf"/>
</dbReference>
<reference evidence="3 4" key="1">
    <citation type="submission" date="2011-08" db="EMBL/GenBank/DDBJ databases">
        <title>The Genome Sequence of Clostridium hathewayi WAL-18680.</title>
        <authorList>
            <consortium name="The Broad Institute Genome Sequencing Platform"/>
            <person name="Earl A."/>
            <person name="Ward D."/>
            <person name="Feldgarden M."/>
            <person name="Gevers D."/>
            <person name="Finegold S.M."/>
            <person name="Summanen P.H."/>
            <person name="Molitoris D.R."/>
            <person name="Song M."/>
            <person name="Daigneault M."/>
            <person name="Allen-Vercoe E."/>
            <person name="Young S.K."/>
            <person name="Zeng Q."/>
            <person name="Gargeya S."/>
            <person name="Fitzgerald M."/>
            <person name="Haas B."/>
            <person name="Abouelleil A."/>
            <person name="Alvarado L."/>
            <person name="Arachchi H.M."/>
            <person name="Berlin A."/>
            <person name="Brown A."/>
            <person name="Chapman S.B."/>
            <person name="Chen Z."/>
            <person name="Dunbar C."/>
            <person name="Freedman E."/>
            <person name="Gearin G."/>
            <person name="Gellesch M."/>
            <person name="Goldberg J."/>
            <person name="Griggs A."/>
            <person name="Gujja S."/>
            <person name="Heiman D."/>
            <person name="Howarth C."/>
            <person name="Larson L."/>
            <person name="Lui A."/>
            <person name="MacDonald P.J.P."/>
            <person name="Montmayeur A."/>
            <person name="Murphy C."/>
            <person name="Neiman D."/>
            <person name="Pearson M."/>
            <person name="Priest M."/>
            <person name="Roberts A."/>
            <person name="Saif S."/>
            <person name="Shea T."/>
            <person name="Shenoy N."/>
            <person name="Sisk P."/>
            <person name="Stolte C."/>
            <person name="Sykes S."/>
            <person name="Wortman J."/>
            <person name="Nusbaum C."/>
            <person name="Birren B."/>
        </authorList>
    </citation>
    <scope>NUCLEOTIDE SEQUENCE [LARGE SCALE GENOMIC DNA]</scope>
    <source>
        <strain evidence="3 4">WAL-18680</strain>
    </source>
</reference>
<evidence type="ECO:0000313" key="4">
    <source>
        <dbReference type="Proteomes" id="UP000005384"/>
    </source>
</evidence>
<sequence>MVWTKLFDLGICFFEGYMYFFFLSHFLKRRFDKKWVSVAVVGILMLGVFGINQFGIAGLNLVASLTLCMVLCQILFISPVKKKVFYVLLCCFIVLCGEFVMMVIFYPYLGNETIELSNDPKNLLMLVLSSKLLTFMVIRIICHVSDNGKSMFFPSLAPYFCCFPIACLVVYVGITYSNISFLNPKFPTVILEIGCVLLLAANIVLFVVYDRMIFMMNRVKEYELTDIKSRLENQHYLQIEEINRKHSEIIHDMGNYLQTIETLALEENNEKIVDIIDSLNRHIVKVGEEHYCNHQILNAILNGKKQEALIKKVDYNVYVELGFEKPEVEDIDLISIMSNLIDNAIEAANKCPNGFVDVQMYKANDGRFTTIKITNNYLEQPVEKDGEFITRKQNPTMHGIGIRNVKKIVERYGGWTNIEYGEGEFCVTIMFA</sequence>
<gene>
    <name evidence="3" type="ORF">HMPREF9473_01131</name>
</gene>
<dbReference type="GO" id="GO:0042802">
    <property type="term" value="F:identical protein binding"/>
    <property type="evidence" value="ECO:0007669"/>
    <property type="project" value="TreeGrafter"/>
</dbReference>
<dbReference type="PANTHER" id="PTHR40448:SF1">
    <property type="entry name" value="TWO-COMPONENT SENSOR HISTIDINE KINASE"/>
    <property type="match status" value="1"/>
</dbReference>
<dbReference type="Gene3D" id="3.30.565.10">
    <property type="entry name" value="Histidine kinase-like ATPase, C-terminal domain"/>
    <property type="match status" value="1"/>
</dbReference>
<keyword evidence="4" id="KW-1185">Reference proteome</keyword>
<dbReference type="HOGENOM" id="CLU_020211_13_6_9"/>
<dbReference type="AlphaFoldDB" id="G5IBU8"/>
<protein>
    <recommendedName>
        <fullName evidence="2">Sensor histidine kinase NatK-like C-terminal domain-containing protein</fullName>
    </recommendedName>
</protein>